<dbReference type="Proteomes" id="UP000256970">
    <property type="component" value="Unassembled WGS sequence"/>
</dbReference>
<dbReference type="EMBL" id="FNXT01000804">
    <property type="protein sequence ID" value="SZX67550.1"/>
    <property type="molecule type" value="Genomic_DNA"/>
</dbReference>
<proteinExistence type="predicted"/>
<keyword evidence="2" id="KW-1185">Reference proteome</keyword>
<dbReference type="AlphaFoldDB" id="A0A383VRN5"/>
<sequence>MLAVRLPCCCHLQWISPHPWPTEHCTLQLNEPQPVVHPDWLVACKFGWARQPEAAFALPGYAGTGPGGFNGGSSRLMALGGAAAAAAEREKAAVMKGAGRTDA</sequence>
<reference evidence="1 2" key="1">
    <citation type="submission" date="2016-10" db="EMBL/GenBank/DDBJ databases">
        <authorList>
            <person name="Cai Z."/>
        </authorList>
    </citation>
    <scope>NUCLEOTIDE SEQUENCE [LARGE SCALE GENOMIC DNA]</scope>
</reference>
<evidence type="ECO:0000313" key="1">
    <source>
        <dbReference type="EMBL" id="SZX67550.1"/>
    </source>
</evidence>
<protein>
    <submittedName>
        <fullName evidence="1">Uncharacterized protein</fullName>
    </submittedName>
</protein>
<accession>A0A383VRN5</accession>
<name>A0A383VRN5_TETOB</name>
<gene>
    <name evidence="1" type="ORF">BQ4739_LOCUS7937</name>
</gene>
<organism evidence="1 2">
    <name type="scientific">Tetradesmus obliquus</name>
    <name type="common">Green alga</name>
    <name type="synonym">Acutodesmus obliquus</name>
    <dbReference type="NCBI Taxonomy" id="3088"/>
    <lineage>
        <taxon>Eukaryota</taxon>
        <taxon>Viridiplantae</taxon>
        <taxon>Chlorophyta</taxon>
        <taxon>core chlorophytes</taxon>
        <taxon>Chlorophyceae</taxon>
        <taxon>CS clade</taxon>
        <taxon>Sphaeropleales</taxon>
        <taxon>Scenedesmaceae</taxon>
        <taxon>Tetradesmus</taxon>
    </lineage>
</organism>
<evidence type="ECO:0000313" key="2">
    <source>
        <dbReference type="Proteomes" id="UP000256970"/>
    </source>
</evidence>